<protein>
    <submittedName>
        <fullName evidence="2">Uncharacterized protein</fullName>
    </submittedName>
</protein>
<evidence type="ECO:0000313" key="2">
    <source>
        <dbReference type="EMBL" id="ABK21565.1"/>
    </source>
</evidence>
<sequence>MVASQARTRLQDGEIWILFSIVAWPDNARVAQILLRASRVTHINIMFPSCLCVYNIFFLLLYWFCFDSFLQRQQRKIILDRWHTRERQAFFFGFMFFFLIVLERNIDISTYTSAFCWLRDV</sequence>
<organism evidence="2">
    <name type="scientific">Picea sitchensis</name>
    <name type="common">Sitka spruce</name>
    <name type="synonym">Pinus sitchensis</name>
    <dbReference type="NCBI Taxonomy" id="3332"/>
    <lineage>
        <taxon>Eukaryota</taxon>
        <taxon>Viridiplantae</taxon>
        <taxon>Streptophyta</taxon>
        <taxon>Embryophyta</taxon>
        <taxon>Tracheophyta</taxon>
        <taxon>Spermatophyta</taxon>
        <taxon>Pinopsida</taxon>
        <taxon>Pinidae</taxon>
        <taxon>Conifers I</taxon>
        <taxon>Pinales</taxon>
        <taxon>Pinaceae</taxon>
        <taxon>Picea</taxon>
    </lineage>
</organism>
<keyword evidence="1" id="KW-0472">Membrane</keyword>
<evidence type="ECO:0000256" key="1">
    <source>
        <dbReference type="SAM" id="Phobius"/>
    </source>
</evidence>
<name>A9NLQ4_PICSI</name>
<dbReference type="AlphaFoldDB" id="A9NLQ4"/>
<reference evidence="2" key="1">
    <citation type="journal article" date="2008" name="BMC Genomics">
        <title>A conifer genomics resource of 200,000 spruce (Picea spp.) ESTs and 6,464 high-quality, sequence-finished full-length cDNAs for Sitka spruce (Picea sitchensis).</title>
        <authorList>
            <person name="Ralph S.G."/>
            <person name="Chun H.J."/>
            <person name="Kolosova N."/>
            <person name="Cooper D."/>
            <person name="Oddy C."/>
            <person name="Ritland C.E."/>
            <person name="Kirkpatrick R."/>
            <person name="Moore R."/>
            <person name="Barber S."/>
            <person name="Holt R.A."/>
            <person name="Jones S.J."/>
            <person name="Marra M.A."/>
            <person name="Douglas C.J."/>
            <person name="Ritland K."/>
            <person name="Bohlmann J."/>
        </authorList>
    </citation>
    <scope>NUCLEOTIDE SEQUENCE</scope>
    <source>
        <tissue evidence="2">Green portion of the leader tissue</tissue>
    </source>
</reference>
<feature type="transmembrane region" description="Helical" evidence="1">
    <location>
        <begin position="45"/>
        <end position="66"/>
    </location>
</feature>
<keyword evidence="1" id="KW-1133">Transmembrane helix</keyword>
<feature type="transmembrane region" description="Helical" evidence="1">
    <location>
        <begin position="87"/>
        <end position="106"/>
    </location>
</feature>
<keyword evidence="1" id="KW-0812">Transmembrane</keyword>
<accession>A9NLQ4</accession>
<dbReference type="EMBL" id="EF082191">
    <property type="protein sequence ID" value="ABK21565.1"/>
    <property type="molecule type" value="mRNA"/>
</dbReference>
<proteinExistence type="evidence at transcript level"/>